<evidence type="ECO:0000256" key="2">
    <source>
        <dbReference type="SAM" id="Phobius"/>
    </source>
</evidence>
<dbReference type="GO" id="GO:0016301">
    <property type="term" value="F:kinase activity"/>
    <property type="evidence" value="ECO:0007669"/>
    <property type="project" value="UniProtKB-KW"/>
</dbReference>
<feature type="compositionally biased region" description="Basic and acidic residues" evidence="1">
    <location>
        <begin position="1"/>
        <end position="14"/>
    </location>
</feature>
<feature type="transmembrane region" description="Helical" evidence="2">
    <location>
        <begin position="172"/>
        <end position="194"/>
    </location>
</feature>
<evidence type="ECO:0000313" key="4">
    <source>
        <dbReference type="EMBL" id="KAJ6838107.1"/>
    </source>
</evidence>
<feature type="region of interest" description="Disordered" evidence="1">
    <location>
        <begin position="1"/>
        <end position="36"/>
    </location>
</feature>
<reference evidence="3" key="1">
    <citation type="journal article" date="2023" name="GigaByte">
        <title>Genome assembly of the bearded iris, Iris pallida Lam.</title>
        <authorList>
            <person name="Bruccoleri R.E."/>
            <person name="Oakeley E.J."/>
            <person name="Faust A.M.E."/>
            <person name="Altorfer M."/>
            <person name="Dessus-Babus S."/>
            <person name="Burckhardt D."/>
            <person name="Oertli M."/>
            <person name="Naumann U."/>
            <person name="Petersen F."/>
            <person name="Wong J."/>
        </authorList>
    </citation>
    <scope>NUCLEOTIDE SEQUENCE</scope>
    <source>
        <strain evidence="3">GSM-AAB239-AS_SAM_17_03QT</strain>
    </source>
</reference>
<gene>
    <name evidence="3" type="ORF">M6B38_322565</name>
    <name evidence="4" type="ORF">M6B38_322570</name>
</gene>
<dbReference type="EMBL" id="JANAVB010010893">
    <property type="protein sequence ID" value="KAJ6838107.1"/>
    <property type="molecule type" value="Genomic_DNA"/>
</dbReference>
<feature type="transmembrane region" description="Helical" evidence="2">
    <location>
        <begin position="206"/>
        <end position="226"/>
    </location>
</feature>
<feature type="region of interest" description="Disordered" evidence="1">
    <location>
        <begin position="78"/>
        <end position="100"/>
    </location>
</feature>
<name>A0AAX6HAR4_IRIPA</name>
<organism evidence="3 5">
    <name type="scientific">Iris pallida</name>
    <name type="common">Sweet iris</name>
    <dbReference type="NCBI Taxonomy" id="29817"/>
    <lineage>
        <taxon>Eukaryota</taxon>
        <taxon>Viridiplantae</taxon>
        <taxon>Streptophyta</taxon>
        <taxon>Embryophyta</taxon>
        <taxon>Tracheophyta</taxon>
        <taxon>Spermatophyta</taxon>
        <taxon>Magnoliopsida</taxon>
        <taxon>Liliopsida</taxon>
        <taxon>Asparagales</taxon>
        <taxon>Iridaceae</taxon>
        <taxon>Iridoideae</taxon>
        <taxon>Irideae</taxon>
        <taxon>Iris</taxon>
    </lineage>
</organism>
<sequence>MKEKRKEREREDTRTLLLRRRSRGRGEIEGERGRDRELDEALGARCSRGGRKPGEALLRPVARWRGRRQEWGVSMVHRRNTGRREGEKGGAAKGGGSRLQLDGRRNADLALVSRDSRKSVPLAERRAGLAVDRRSSSRWAASTRRVHVVPATRSRRRMPAHRVGHGSTRPGAVAVMGLIMMMVLVNATVVRSVAELLVGEKQRASWWWWLFLVVMEGCGVGCSLQVHM</sequence>
<proteinExistence type="predicted"/>
<comment type="caution">
    <text evidence="3">The sequence shown here is derived from an EMBL/GenBank/DDBJ whole genome shotgun (WGS) entry which is preliminary data.</text>
</comment>
<dbReference type="EMBL" id="JANAVB010010893">
    <property type="protein sequence ID" value="KAJ6838106.1"/>
    <property type="molecule type" value="Genomic_DNA"/>
</dbReference>
<keyword evidence="2" id="KW-1133">Transmembrane helix</keyword>
<keyword evidence="3" id="KW-0808">Transferase</keyword>
<evidence type="ECO:0000313" key="5">
    <source>
        <dbReference type="Proteomes" id="UP001140949"/>
    </source>
</evidence>
<protein>
    <submittedName>
        <fullName evidence="3">Proline-rich receptor-like protein kinase PERK9</fullName>
    </submittedName>
</protein>
<reference evidence="3" key="2">
    <citation type="submission" date="2023-04" db="EMBL/GenBank/DDBJ databases">
        <authorList>
            <person name="Bruccoleri R.E."/>
            <person name="Oakeley E.J."/>
            <person name="Faust A.-M."/>
            <person name="Dessus-Babus S."/>
            <person name="Altorfer M."/>
            <person name="Burckhardt D."/>
            <person name="Oertli M."/>
            <person name="Naumann U."/>
            <person name="Petersen F."/>
            <person name="Wong J."/>
        </authorList>
    </citation>
    <scope>NUCLEOTIDE SEQUENCE</scope>
    <source>
        <strain evidence="3">GSM-AAB239-AS_SAM_17_03QT</strain>
        <tissue evidence="3">Leaf</tissue>
    </source>
</reference>
<feature type="compositionally biased region" description="Basic and acidic residues" evidence="1">
    <location>
        <begin position="24"/>
        <end position="36"/>
    </location>
</feature>
<evidence type="ECO:0000256" key="1">
    <source>
        <dbReference type="SAM" id="MobiDB-lite"/>
    </source>
</evidence>
<dbReference type="AlphaFoldDB" id="A0AAX6HAR4"/>
<keyword evidence="2" id="KW-0472">Membrane</keyword>
<evidence type="ECO:0000313" key="3">
    <source>
        <dbReference type="EMBL" id="KAJ6838106.1"/>
    </source>
</evidence>
<dbReference type="Proteomes" id="UP001140949">
    <property type="component" value="Unassembled WGS sequence"/>
</dbReference>
<keyword evidence="3" id="KW-0675">Receptor</keyword>
<keyword evidence="5" id="KW-1185">Reference proteome</keyword>
<keyword evidence="3" id="KW-0418">Kinase</keyword>
<accession>A0AAX6HAR4</accession>
<keyword evidence="2" id="KW-0812">Transmembrane</keyword>